<dbReference type="STRING" id="1257118.L8GUW5"/>
<feature type="binding site" evidence="10">
    <location>
        <position position="28"/>
    </location>
    <ligand>
        <name>Mg(2+)</name>
        <dbReference type="ChEBI" id="CHEBI:18420"/>
    </ligand>
</feature>
<feature type="binding site" evidence="9">
    <location>
        <begin position="123"/>
        <end position="126"/>
    </location>
    <ligand>
        <name>GTP</name>
        <dbReference type="ChEBI" id="CHEBI:37565"/>
    </ligand>
</feature>
<dbReference type="SMART" id="SM00175">
    <property type="entry name" value="RAB"/>
    <property type="match status" value="1"/>
</dbReference>
<accession>L8GUW5</accession>
<dbReference type="NCBIfam" id="TIGR00231">
    <property type="entry name" value="small_GTP"/>
    <property type="match status" value="1"/>
</dbReference>
<dbReference type="GO" id="GO:0016192">
    <property type="term" value="P:vesicle-mediated transport"/>
    <property type="evidence" value="ECO:0007669"/>
    <property type="project" value="UniProtKB-KW"/>
</dbReference>
<comment type="subcellular location">
    <subcellularLocation>
        <location evidence="1">Golgi apparatus</location>
    </subcellularLocation>
</comment>
<dbReference type="Proteomes" id="UP000011083">
    <property type="component" value="Unassembled WGS sequence"/>
</dbReference>
<evidence type="ECO:0000313" key="12">
    <source>
        <dbReference type="EMBL" id="ELR16790.1"/>
    </source>
</evidence>
<evidence type="ECO:0000256" key="3">
    <source>
        <dbReference type="ARBA" id="ARBA00022741"/>
    </source>
</evidence>
<dbReference type="GO" id="GO:0015031">
    <property type="term" value="P:protein transport"/>
    <property type="evidence" value="ECO:0007669"/>
    <property type="project" value="UniProtKB-KW"/>
</dbReference>
<dbReference type="GO" id="GO:0046872">
    <property type="term" value="F:metal ion binding"/>
    <property type="evidence" value="ECO:0007669"/>
    <property type="project" value="UniProtKB-KW"/>
</dbReference>
<dbReference type="InterPro" id="IPR024156">
    <property type="entry name" value="Small_GTPase_ARF"/>
</dbReference>
<dbReference type="InterPro" id="IPR027417">
    <property type="entry name" value="P-loop_NTPase"/>
</dbReference>
<keyword evidence="5" id="KW-0653">Protein transport</keyword>
<keyword evidence="7 9" id="KW-0342">GTP-binding</keyword>
<keyword evidence="6" id="KW-0333">Golgi apparatus</keyword>
<comment type="function">
    <text evidence="8">GTP-binding protein that may be involved in protein trafficking. May modulate vesicle budding and uncoating within the Golgi apparatus.</text>
</comment>
<feature type="binding site" evidence="10">
    <location>
        <position position="45"/>
    </location>
    <ligand>
        <name>Mg(2+)</name>
        <dbReference type="ChEBI" id="CHEBI:18420"/>
    </ligand>
</feature>
<dbReference type="SUPFAM" id="SSF52540">
    <property type="entry name" value="P-loop containing nucleoside triphosphate hydrolases"/>
    <property type="match status" value="1"/>
</dbReference>
<dbReference type="OMA" id="HEGLHWL"/>
<evidence type="ECO:0000256" key="10">
    <source>
        <dbReference type="PIRSR" id="PIRSR606689-2"/>
    </source>
</evidence>
<proteinExistence type="inferred from homology"/>
<evidence type="ECO:0000256" key="5">
    <source>
        <dbReference type="ARBA" id="ARBA00022927"/>
    </source>
</evidence>
<dbReference type="SMART" id="SM00177">
    <property type="entry name" value="ARF"/>
    <property type="match status" value="1"/>
</dbReference>
<keyword evidence="10" id="KW-0479">Metal-binding</keyword>
<keyword evidence="3 9" id="KW-0547">Nucleotide-binding</keyword>
<dbReference type="GO" id="GO:0005794">
    <property type="term" value="C:Golgi apparatus"/>
    <property type="evidence" value="ECO:0007669"/>
    <property type="project" value="UniProtKB-SubCell"/>
</dbReference>
<dbReference type="GO" id="GO:0005525">
    <property type="term" value="F:GTP binding"/>
    <property type="evidence" value="ECO:0007669"/>
    <property type="project" value="UniProtKB-KW"/>
</dbReference>
<dbReference type="GeneID" id="14917508"/>
<dbReference type="InterPro" id="IPR005225">
    <property type="entry name" value="Small_GTP-bd"/>
</dbReference>
<comment type="similarity">
    <text evidence="2 11">Belongs to the small GTPase superfamily. Arf family.</text>
</comment>
<feature type="binding site" evidence="9">
    <location>
        <position position="67"/>
    </location>
    <ligand>
        <name>GTP</name>
        <dbReference type="ChEBI" id="CHEBI:37565"/>
    </ligand>
</feature>
<dbReference type="SMART" id="SM00178">
    <property type="entry name" value="SAR"/>
    <property type="match status" value="1"/>
</dbReference>
<dbReference type="PRINTS" id="PR00328">
    <property type="entry name" value="SAR1GTPBP"/>
</dbReference>
<dbReference type="KEGG" id="acan:ACA1_382900"/>
<dbReference type="PANTHER" id="PTHR11711">
    <property type="entry name" value="ADP RIBOSYLATION FACTOR-RELATED"/>
    <property type="match status" value="1"/>
</dbReference>
<evidence type="ECO:0000256" key="11">
    <source>
        <dbReference type="RuleBase" id="RU003925"/>
    </source>
</evidence>
<evidence type="ECO:0000256" key="7">
    <source>
        <dbReference type="ARBA" id="ARBA00023134"/>
    </source>
</evidence>
<gene>
    <name evidence="12" type="ORF">ACA1_382900</name>
</gene>
<name>L8GUW5_ACACF</name>
<dbReference type="RefSeq" id="XP_004338803.1">
    <property type="nucleotide sequence ID" value="XM_004338755.1"/>
</dbReference>
<dbReference type="EMBL" id="KB007982">
    <property type="protein sequence ID" value="ELR16790.1"/>
    <property type="molecule type" value="Genomic_DNA"/>
</dbReference>
<organism evidence="12 13">
    <name type="scientific">Acanthamoeba castellanii (strain ATCC 30010 / Neff)</name>
    <dbReference type="NCBI Taxonomy" id="1257118"/>
    <lineage>
        <taxon>Eukaryota</taxon>
        <taxon>Amoebozoa</taxon>
        <taxon>Discosea</taxon>
        <taxon>Longamoebia</taxon>
        <taxon>Centramoebida</taxon>
        <taxon>Acanthamoebidae</taxon>
        <taxon>Acanthamoeba</taxon>
    </lineage>
</organism>
<keyword evidence="10" id="KW-0460">Magnesium</keyword>
<dbReference type="AlphaFoldDB" id="L8GUW5"/>
<evidence type="ECO:0000256" key="4">
    <source>
        <dbReference type="ARBA" id="ARBA00022892"/>
    </source>
</evidence>
<dbReference type="GO" id="GO:0030010">
    <property type="term" value="P:establishment of cell polarity"/>
    <property type="evidence" value="ECO:0007669"/>
    <property type="project" value="UniProtKB-ARBA"/>
</dbReference>
<feature type="binding site" evidence="9">
    <location>
        <begin position="21"/>
        <end position="28"/>
    </location>
    <ligand>
        <name>GTP</name>
        <dbReference type="ChEBI" id="CHEBI:37565"/>
    </ligand>
</feature>
<dbReference type="OrthoDB" id="2011769at2759"/>
<protein>
    <submittedName>
        <fullName evidence="12">ADPribosylation factor, putative</fullName>
    </submittedName>
</protein>
<sequence length="186" mass="20547">MGNSVMRMLTGRQKVRVLMLGLDNAGKTTIVHHLKGEQEYESIPTVGFNVETIKLKNIALNVWDVGGQDKIRPLWRHYFVGTDALIFVVDSSDVGRMEDAKNEFLRIVDDAEIKDASVLVFANKCDLPKAASAAEVAELLDLGRLAQEGRAVHVQSACARSGEGLTQGIDWLTEQLLARSKKTKKK</sequence>
<keyword evidence="13" id="KW-1185">Reference proteome</keyword>
<dbReference type="PROSITE" id="PS51417">
    <property type="entry name" value="ARF"/>
    <property type="match status" value="1"/>
</dbReference>
<dbReference type="VEuPathDB" id="AmoebaDB:ACA1_382900"/>
<dbReference type="FunFam" id="3.40.50.300:FF:000412">
    <property type="entry name" value="ADP-ribosylation factor 1"/>
    <property type="match status" value="1"/>
</dbReference>
<dbReference type="CDD" id="cd00878">
    <property type="entry name" value="Arf_Arl"/>
    <property type="match status" value="1"/>
</dbReference>
<keyword evidence="5" id="KW-0813">Transport</keyword>
<dbReference type="Gene3D" id="3.40.50.300">
    <property type="entry name" value="P-loop containing nucleotide triphosphate hydrolases"/>
    <property type="match status" value="1"/>
</dbReference>
<evidence type="ECO:0000256" key="8">
    <source>
        <dbReference type="ARBA" id="ARBA00059050"/>
    </source>
</evidence>
<evidence type="ECO:0000256" key="9">
    <source>
        <dbReference type="PIRSR" id="PIRSR606689-1"/>
    </source>
</evidence>
<reference evidence="12 13" key="1">
    <citation type="journal article" date="2013" name="Genome Biol.">
        <title>Genome of Acanthamoeba castellanii highlights extensive lateral gene transfer and early evolution of tyrosine kinase signaling.</title>
        <authorList>
            <person name="Clarke M."/>
            <person name="Lohan A.J."/>
            <person name="Liu B."/>
            <person name="Lagkouvardos I."/>
            <person name="Roy S."/>
            <person name="Zafar N."/>
            <person name="Bertelli C."/>
            <person name="Schilde C."/>
            <person name="Kianianmomeni A."/>
            <person name="Burglin T.R."/>
            <person name="Frech C."/>
            <person name="Turcotte B."/>
            <person name="Kopec K.O."/>
            <person name="Synnott J.M."/>
            <person name="Choo C."/>
            <person name="Paponov I."/>
            <person name="Finkler A."/>
            <person name="Soon Heng Tan C."/>
            <person name="Hutchins A.P."/>
            <person name="Weinmeier T."/>
            <person name="Rattei T."/>
            <person name="Chu J.S."/>
            <person name="Gimenez G."/>
            <person name="Irimia M."/>
            <person name="Rigden D.J."/>
            <person name="Fitzpatrick D.A."/>
            <person name="Lorenzo-Morales J."/>
            <person name="Bateman A."/>
            <person name="Chiu C.H."/>
            <person name="Tang P."/>
            <person name="Hegemann P."/>
            <person name="Fromm H."/>
            <person name="Raoult D."/>
            <person name="Greub G."/>
            <person name="Miranda-Saavedra D."/>
            <person name="Chen N."/>
            <person name="Nash P."/>
            <person name="Ginger M.L."/>
            <person name="Horn M."/>
            <person name="Schaap P."/>
            <person name="Caler L."/>
            <person name="Loftus B."/>
        </authorList>
    </citation>
    <scope>NUCLEOTIDE SEQUENCE [LARGE SCALE GENOMIC DNA]</scope>
    <source>
        <strain evidence="12 13">Neff</strain>
    </source>
</reference>
<keyword evidence="4" id="KW-0931">ER-Golgi transport</keyword>
<evidence type="ECO:0000256" key="1">
    <source>
        <dbReference type="ARBA" id="ARBA00004555"/>
    </source>
</evidence>
<evidence type="ECO:0000256" key="2">
    <source>
        <dbReference type="ARBA" id="ARBA00010290"/>
    </source>
</evidence>
<dbReference type="Pfam" id="PF00025">
    <property type="entry name" value="Arf"/>
    <property type="match status" value="1"/>
</dbReference>
<evidence type="ECO:0000256" key="6">
    <source>
        <dbReference type="ARBA" id="ARBA00023034"/>
    </source>
</evidence>
<evidence type="ECO:0000313" key="13">
    <source>
        <dbReference type="Proteomes" id="UP000011083"/>
    </source>
</evidence>
<dbReference type="GO" id="GO:0003924">
    <property type="term" value="F:GTPase activity"/>
    <property type="evidence" value="ECO:0007669"/>
    <property type="project" value="InterPro"/>
</dbReference>
<dbReference type="InterPro" id="IPR006689">
    <property type="entry name" value="Small_GTPase_ARF/SAR"/>
</dbReference>